<feature type="binding site" evidence="13">
    <location>
        <position position="241"/>
    </location>
    <ligand>
        <name>Zn(2+)</name>
        <dbReference type="ChEBI" id="CHEBI:29105"/>
    </ligand>
</feature>
<dbReference type="InterPro" id="IPR032678">
    <property type="entry name" value="tRNA-synt_1_cat_dom"/>
</dbReference>
<dbReference type="OrthoDB" id="9815130at2"/>
<dbReference type="InterPro" id="IPR015273">
    <property type="entry name" value="Cys-tRNA-synt_Ia_DALR"/>
</dbReference>
<feature type="short sequence motif" description="'HIGH' region" evidence="13">
    <location>
        <begin position="30"/>
        <end position="40"/>
    </location>
</feature>
<dbReference type="Pfam" id="PF09190">
    <property type="entry name" value="DALR_2"/>
    <property type="match status" value="1"/>
</dbReference>
<feature type="binding site" evidence="13">
    <location>
        <position position="28"/>
    </location>
    <ligand>
        <name>Zn(2+)</name>
        <dbReference type="ChEBI" id="CHEBI:29105"/>
    </ligand>
</feature>
<evidence type="ECO:0000256" key="11">
    <source>
        <dbReference type="ARBA" id="ARBA00023146"/>
    </source>
</evidence>
<keyword evidence="9 13" id="KW-0067">ATP-binding</keyword>
<comment type="subunit">
    <text evidence="3 13">Monomer.</text>
</comment>
<dbReference type="AlphaFoldDB" id="A0A133Y322"/>
<keyword evidence="5 13" id="KW-0436">Ligase</keyword>
<keyword evidence="4 13" id="KW-0963">Cytoplasm</keyword>
<dbReference type="EC" id="6.1.1.16" evidence="13"/>
<dbReference type="InterPro" id="IPR015803">
    <property type="entry name" value="Cys-tRNA-ligase"/>
</dbReference>
<accession>A0A133Y322</accession>
<protein>
    <recommendedName>
        <fullName evidence="13">Cysteine--tRNA ligase</fullName>
        <ecNumber evidence="13">6.1.1.16</ecNumber>
    </recommendedName>
    <alternativeName>
        <fullName evidence="13">Cysteinyl-tRNA synthetase</fullName>
        <shortName evidence="13">CysRS</shortName>
    </alternativeName>
</protein>
<dbReference type="Pfam" id="PF23493">
    <property type="entry name" value="CysS_C"/>
    <property type="match status" value="1"/>
</dbReference>
<feature type="short sequence motif" description="'KMSKS' region" evidence="13">
    <location>
        <begin position="271"/>
        <end position="275"/>
    </location>
</feature>
<comment type="similarity">
    <text evidence="2 13">Belongs to the class-I aminoacyl-tRNA synthetase family.</text>
</comment>
<dbReference type="PANTHER" id="PTHR10890">
    <property type="entry name" value="CYSTEINYL-TRNA SYNTHETASE"/>
    <property type="match status" value="1"/>
</dbReference>
<organism evidence="16 17">
    <name type="scientific">Aerococcus christensenii</name>
    <dbReference type="NCBI Taxonomy" id="87541"/>
    <lineage>
        <taxon>Bacteria</taxon>
        <taxon>Bacillati</taxon>
        <taxon>Bacillota</taxon>
        <taxon>Bacilli</taxon>
        <taxon>Lactobacillales</taxon>
        <taxon>Aerococcaceae</taxon>
        <taxon>Aerococcus</taxon>
    </lineage>
</organism>
<evidence type="ECO:0000256" key="9">
    <source>
        <dbReference type="ARBA" id="ARBA00022840"/>
    </source>
</evidence>
<dbReference type="Proteomes" id="UP000070422">
    <property type="component" value="Unassembled WGS sequence"/>
</dbReference>
<dbReference type="Gene3D" id="3.40.50.620">
    <property type="entry name" value="HUPs"/>
    <property type="match status" value="1"/>
</dbReference>
<feature type="binding site" evidence="13">
    <location>
        <position position="237"/>
    </location>
    <ligand>
        <name>Zn(2+)</name>
        <dbReference type="ChEBI" id="CHEBI:29105"/>
    </ligand>
</feature>
<comment type="caution">
    <text evidence="16">The sequence shown here is derived from an EMBL/GenBank/DDBJ whole genome shotgun (WGS) entry which is preliminary data.</text>
</comment>
<dbReference type="InterPro" id="IPR056411">
    <property type="entry name" value="CysS_C"/>
</dbReference>
<keyword evidence="11 13" id="KW-0030">Aminoacyl-tRNA synthetase</keyword>
<dbReference type="PANTHER" id="PTHR10890:SF3">
    <property type="entry name" value="CYSTEINE--TRNA LIGASE, CYTOPLASMIC"/>
    <property type="match status" value="1"/>
</dbReference>
<dbReference type="EMBL" id="LSCQ01000024">
    <property type="protein sequence ID" value="KXB37592.1"/>
    <property type="molecule type" value="Genomic_DNA"/>
</dbReference>
<dbReference type="PATRIC" id="fig|87541.4.peg.501"/>
<dbReference type="RefSeq" id="WP_060936565.1">
    <property type="nucleotide sequence ID" value="NZ_CP118095.1"/>
</dbReference>
<evidence type="ECO:0000259" key="15">
    <source>
        <dbReference type="SMART" id="SM00840"/>
    </source>
</evidence>
<feature type="coiled-coil region" evidence="14">
    <location>
        <begin position="418"/>
        <end position="445"/>
    </location>
</feature>
<dbReference type="GO" id="GO:0005524">
    <property type="term" value="F:ATP binding"/>
    <property type="evidence" value="ECO:0007669"/>
    <property type="project" value="UniProtKB-UniRule"/>
</dbReference>
<dbReference type="SUPFAM" id="SSF47323">
    <property type="entry name" value="Anticodon-binding domain of a subclass of class I aminoacyl-tRNA synthetases"/>
    <property type="match status" value="1"/>
</dbReference>
<evidence type="ECO:0000313" key="16">
    <source>
        <dbReference type="EMBL" id="KXB37592.1"/>
    </source>
</evidence>
<evidence type="ECO:0000256" key="14">
    <source>
        <dbReference type="SAM" id="Coils"/>
    </source>
</evidence>
<evidence type="ECO:0000256" key="5">
    <source>
        <dbReference type="ARBA" id="ARBA00022598"/>
    </source>
</evidence>
<reference evidence="16 17" key="1">
    <citation type="submission" date="2016-01" db="EMBL/GenBank/DDBJ databases">
        <authorList>
            <person name="Oliw E.H."/>
        </authorList>
    </citation>
    <scope>NUCLEOTIDE SEQUENCE [LARGE SCALE GENOMIC DNA]</scope>
    <source>
        <strain evidence="16 17">KA00635</strain>
    </source>
</reference>
<keyword evidence="10 13" id="KW-0648">Protein biosynthesis</keyword>
<dbReference type="STRING" id="87541.AWM71_04015"/>
<dbReference type="HAMAP" id="MF_00041">
    <property type="entry name" value="Cys_tRNA_synth"/>
    <property type="match status" value="1"/>
</dbReference>
<feature type="domain" description="Cysteinyl-tRNA synthetase class Ia DALR" evidence="15">
    <location>
        <begin position="358"/>
        <end position="421"/>
    </location>
</feature>
<evidence type="ECO:0000256" key="3">
    <source>
        <dbReference type="ARBA" id="ARBA00011245"/>
    </source>
</evidence>
<dbReference type="PRINTS" id="PR00983">
    <property type="entry name" value="TRNASYNTHCYS"/>
</dbReference>
<comment type="subcellular location">
    <subcellularLocation>
        <location evidence="1 13">Cytoplasm</location>
    </subcellularLocation>
</comment>
<comment type="catalytic activity">
    <reaction evidence="12 13">
        <text>tRNA(Cys) + L-cysteine + ATP = L-cysteinyl-tRNA(Cys) + AMP + diphosphate</text>
        <dbReference type="Rhea" id="RHEA:17773"/>
        <dbReference type="Rhea" id="RHEA-COMP:9661"/>
        <dbReference type="Rhea" id="RHEA-COMP:9679"/>
        <dbReference type="ChEBI" id="CHEBI:30616"/>
        <dbReference type="ChEBI" id="CHEBI:33019"/>
        <dbReference type="ChEBI" id="CHEBI:35235"/>
        <dbReference type="ChEBI" id="CHEBI:78442"/>
        <dbReference type="ChEBI" id="CHEBI:78517"/>
        <dbReference type="ChEBI" id="CHEBI:456215"/>
        <dbReference type="EC" id="6.1.1.16"/>
    </reaction>
</comment>
<dbReference type="FunFam" id="3.40.50.620:FF:000009">
    <property type="entry name" value="Cysteine--tRNA ligase"/>
    <property type="match status" value="1"/>
</dbReference>
<evidence type="ECO:0000256" key="1">
    <source>
        <dbReference type="ARBA" id="ARBA00004496"/>
    </source>
</evidence>
<evidence type="ECO:0000256" key="8">
    <source>
        <dbReference type="ARBA" id="ARBA00022833"/>
    </source>
</evidence>
<dbReference type="InterPro" id="IPR024909">
    <property type="entry name" value="Cys-tRNA/MSH_ligase"/>
</dbReference>
<keyword evidence="14" id="KW-0175">Coiled coil</keyword>
<dbReference type="GO" id="GO:0008270">
    <property type="term" value="F:zinc ion binding"/>
    <property type="evidence" value="ECO:0007669"/>
    <property type="project" value="UniProtKB-UniRule"/>
</dbReference>
<dbReference type="InterPro" id="IPR009080">
    <property type="entry name" value="tRNAsynth_Ia_anticodon-bd"/>
</dbReference>
<evidence type="ECO:0000313" key="17">
    <source>
        <dbReference type="Proteomes" id="UP000070422"/>
    </source>
</evidence>
<evidence type="ECO:0000256" key="2">
    <source>
        <dbReference type="ARBA" id="ARBA00005594"/>
    </source>
</evidence>
<evidence type="ECO:0000256" key="4">
    <source>
        <dbReference type="ARBA" id="ARBA00022490"/>
    </source>
</evidence>
<gene>
    <name evidence="13" type="primary">cysS</name>
    <name evidence="16" type="ORF">HMPREF3187_00499</name>
</gene>
<sequence>MLKLYNTLTNQKEVFYPNSDHIVNMYVCGPTVYNYIHIGNARSVVAFDVIRRFLEYCGYQVNFVSNFTDVDDKIIKRANEESLTSQEVADKYILAFYKDIDRLHVKRATANPRVMENMEAIITFVSDLVDKGYAYESEGDVYYRTRQFSTYGQLSDQSIDDLRTGASERLNDSEQTKKEDSLDFALWKKAKAGEPAWKSPWGMGRPGWHIECSVMATKYLGDQLDIHGGGADLIFPHHENEIAQSEAKTGKKFANYWLHNGFVTMGDKGEKMSKSLGNFVLVHDLLEQEEPQVVRFFLASAHYRAPLKFSEKNIDEARRNVSRLLNLDHNFKHRLQLAVDHLEDDQSLLDQLNQFDHHFIRAMEDDFNVPNALTVIYEFMKFSNIYLERDHVSQKVLKNYRQQFKTWLEIIGLSFNEEELLDDDIQNLIEERNQARQARDYAKSDEIRDRLKAQGIILEDTAQGTRWKRNGSFDKNEE</sequence>
<dbReference type="CDD" id="cd00672">
    <property type="entry name" value="CysRS_core"/>
    <property type="match status" value="1"/>
</dbReference>
<evidence type="ECO:0000256" key="6">
    <source>
        <dbReference type="ARBA" id="ARBA00022723"/>
    </source>
</evidence>
<evidence type="ECO:0000256" key="12">
    <source>
        <dbReference type="ARBA" id="ARBA00047398"/>
    </source>
</evidence>
<evidence type="ECO:0000256" key="10">
    <source>
        <dbReference type="ARBA" id="ARBA00022917"/>
    </source>
</evidence>
<keyword evidence="6 13" id="KW-0479">Metal-binding</keyword>
<keyword evidence="7 13" id="KW-0547">Nucleotide-binding</keyword>
<dbReference type="NCBIfam" id="TIGR00435">
    <property type="entry name" value="cysS"/>
    <property type="match status" value="1"/>
</dbReference>
<feature type="binding site" evidence="13">
    <location>
        <position position="212"/>
    </location>
    <ligand>
        <name>Zn(2+)</name>
        <dbReference type="ChEBI" id="CHEBI:29105"/>
    </ligand>
</feature>
<dbReference type="Pfam" id="PF01406">
    <property type="entry name" value="tRNA-synt_1e"/>
    <property type="match status" value="1"/>
</dbReference>
<dbReference type="GO" id="GO:0005829">
    <property type="term" value="C:cytosol"/>
    <property type="evidence" value="ECO:0007669"/>
    <property type="project" value="TreeGrafter"/>
</dbReference>
<evidence type="ECO:0000256" key="13">
    <source>
        <dbReference type="HAMAP-Rule" id="MF_00041"/>
    </source>
</evidence>
<dbReference type="SUPFAM" id="SSF52374">
    <property type="entry name" value="Nucleotidylyl transferase"/>
    <property type="match status" value="1"/>
</dbReference>
<dbReference type="GO" id="GO:0006423">
    <property type="term" value="P:cysteinyl-tRNA aminoacylation"/>
    <property type="evidence" value="ECO:0007669"/>
    <property type="project" value="UniProtKB-UniRule"/>
</dbReference>
<dbReference type="InterPro" id="IPR014729">
    <property type="entry name" value="Rossmann-like_a/b/a_fold"/>
</dbReference>
<keyword evidence="8 13" id="KW-0862">Zinc</keyword>
<evidence type="ECO:0000256" key="7">
    <source>
        <dbReference type="ARBA" id="ARBA00022741"/>
    </source>
</evidence>
<name>A0A133Y322_9LACT</name>
<feature type="binding site" evidence="13">
    <location>
        <position position="274"/>
    </location>
    <ligand>
        <name>ATP</name>
        <dbReference type="ChEBI" id="CHEBI:30616"/>
    </ligand>
</feature>
<comment type="cofactor">
    <cofactor evidence="13">
        <name>Zn(2+)</name>
        <dbReference type="ChEBI" id="CHEBI:29105"/>
    </cofactor>
    <text evidence="13">Binds 1 zinc ion per subunit.</text>
</comment>
<dbReference type="GO" id="GO:0004817">
    <property type="term" value="F:cysteine-tRNA ligase activity"/>
    <property type="evidence" value="ECO:0007669"/>
    <property type="project" value="UniProtKB-UniRule"/>
</dbReference>
<proteinExistence type="inferred from homology"/>
<dbReference type="SMART" id="SM00840">
    <property type="entry name" value="DALR_2"/>
    <property type="match status" value="1"/>
</dbReference>
<dbReference type="Gene3D" id="1.20.120.1910">
    <property type="entry name" value="Cysteine-tRNA ligase, C-terminal anti-codon recognition domain"/>
    <property type="match status" value="1"/>
</dbReference>